<evidence type="ECO:0000313" key="2">
    <source>
        <dbReference type="Proteomes" id="UP000580250"/>
    </source>
</evidence>
<proteinExistence type="predicted"/>
<comment type="caution">
    <text evidence="1">The sequence shown here is derived from an EMBL/GenBank/DDBJ whole genome shotgun (WGS) entry which is preliminary data.</text>
</comment>
<organism evidence="1 2">
    <name type="scientific">Meloidogyne enterolobii</name>
    <name type="common">Root-knot nematode worm</name>
    <name type="synonym">Meloidogyne mayaguensis</name>
    <dbReference type="NCBI Taxonomy" id="390850"/>
    <lineage>
        <taxon>Eukaryota</taxon>
        <taxon>Metazoa</taxon>
        <taxon>Ecdysozoa</taxon>
        <taxon>Nematoda</taxon>
        <taxon>Chromadorea</taxon>
        <taxon>Rhabditida</taxon>
        <taxon>Tylenchina</taxon>
        <taxon>Tylenchomorpha</taxon>
        <taxon>Tylenchoidea</taxon>
        <taxon>Meloidogynidae</taxon>
        <taxon>Meloidogyninae</taxon>
        <taxon>Meloidogyne</taxon>
    </lineage>
</organism>
<accession>A0A6V7W1H1</accession>
<reference evidence="1 2" key="1">
    <citation type="submission" date="2020-08" db="EMBL/GenBank/DDBJ databases">
        <authorList>
            <person name="Koutsovoulos G."/>
            <person name="Danchin GJ E."/>
        </authorList>
    </citation>
    <scope>NUCLEOTIDE SEQUENCE [LARGE SCALE GENOMIC DNA]</scope>
</reference>
<dbReference type="Proteomes" id="UP000580250">
    <property type="component" value="Unassembled WGS sequence"/>
</dbReference>
<dbReference type="EMBL" id="CAJEWN010000371">
    <property type="protein sequence ID" value="CAD2180458.1"/>
    <property type="molecule type" value="Genomic_DNA"/>
</dbReference>
<evidence type="ECO:0000313" key="1">
    <source>
        <dbReference type="EMBL" id="CAD2180458.1"/>
    </source>
</evidence>
<protein>
    <submittedName>
        <fullName evidence="1">Uncharacterized protein</fullName>
    </submittedName>
</protein>
<gene>
    <name evidence="1" type="ORF">MENT_LOCUS32535</name>
</gene>
<dbReference type="AlphaFoldDB" id="A0A6V7W1H1"/>
<name>A0A6V7W1H1_MELEN</name>
<sequence>MDTEIVVKTSLSVYVLPFKNKFKIINETCTDIHSMTLNIYFILWQ</sequence>